<protein>
    <submittedName>
        <fullName evidence="1">Uncharacterized protein</fullName>
    </submittedName>
</protein>
<keyword evidence="2" id="KW-1185">Reference proteome</keyword>
<dbReference type="AlphaFoldDB" id="A0A0C9V3P6"/>
<sequence>MPSQRRRKKFRLKLRGVRIRRYALCFLFGYTAYLPLDSRTLTPRLRFKLPVSPTLDLEYSGSHRNYEFSREFHGKHTV</sequence>
<proteinExistence type="predicted"/>
<organism evidence="1 2">
    <name type="scientific">Sphaerobolus stellatus (strain SS14)</name>
    <dbReference type="NCBI Taxonomy" id="990650"/>
    <lineage>
        <taxon>Eukaryota</taxon>
        <taxon>Fungi</taxon>
        <taxon>Dikarya</taxon>
        <taxon>Basidiomycota</taxon>
        <taxon>Agaricomycotina</taxon>
        <taxon>Agaricomycetes</taxon>
        <taxon>Phallomycetidae</taxon>
        <taxon>Geastrales</taxon>
        <taxon>Sphaerobolaceae</taxon>
        <taxon>Sphaerobolus</taxon>
    </lineage>
</organism>
<gene>
    <name evidence="1" type="ORF">M422DRAFT_34322</name>
</gene>
<name>A0A0C9V3P6_SPHS4</name>
<reference evidence="1 2" key="1">
    <citation type="submission" date="2014-06" db="EMBL/GenBank/DDBJ databases">
        <title>Evolutionary Origins and Diversification of the Mycorrhizal Mutualists.</title>
        <authorList>
            <consortium name="DOE Joint Genome Institute"/>
            <consortium name="Mycorrhizal Genomics Consortium"/>
            <person name="Kohler A."/>
            <person name="Kuo A."/>
            <person name="Nagy L.G."/>
            <person name="Floudas D."/>
            <person name="Copeland A."/>
            <person name="Barry K.W."/>
            <person name="Cichocki N."/>
            <person name="Veneault-Fourrey C."/>
            <person name="LaButti K."/>
            <person name="Lindquist E.A."/>
            <person name="Lipzen A."/>
            <person name="Lundell T."/>
            <person name="Morin E."/>
            <person name="Murat C."/>
            <person name="Riley R."/>
            <person name="Ohm R."/>
            <person name="Sun H."/>
            <person name="Tunlid A."/>
            <person name="Henrissat B."/>
            <person name="Grigoriev I.V."/>
            <person name="Hibbett D.S."/>
            <person name="Martin F."/>
        </authorList>
    </citation>
    <scope>NUCLEOTIDE SEQUENCE [LARGE SCALE GENOMIC DNA]</scope>
    <source>
        <strain evidence="1 2">SS14</strain>
    </source>
</reference>
<dbReference type="Proteomes" id="UP000054279">
    <property type="component" value="Unassembled WGS sequence"/>
</dbReference>
<evidence type="ECO:0000313" key="1">
    <source>
        <dbReference type="EMBL" id="KIJ36357.1"/>
    </source>
</evidence>
<dbReference type="HOGENOM" id="CLU_2623569_0_0_1"/>
<accession>A0A0C9V3P6</accession>
<evidence type="ECO:0000313" key="2">
    <source>
        <dbReference type="Proteomes" id="UP000054279"/>
    </source>
</evidence>
<dbReference type="EMBL" id="KN837179">
    <property type="protein sequence ID" value="KIJ36357.1"/>
    <property type="molecule type" value="Genomic_DNA"/>
</dbReference>